<dbReference type="Pfam" id="PF03994">
    <property type="entry name" value="DUF350"/>
    <property type="match status" value="1"/>
</dbReference>
<accession>A0A3N1LHN9</accession>
<feature type="transmembrane region" description="Helical" evidence="7">
    <location>
        <begin position="80"/>
        <end position="98"/>
    </location>
</feature>
<dbReference type="AlphaFoldDB" id="A0A3N1LHN9"/>
<protein>
    <submittedName>
        <fullName evidence="8">Putative membrane protein</fullName>
    </submittedName>
</protein>
<evidence type="ECO:0000313" key="9">
    <source>
        <dbReference type="Proteomes" id="UP000278222"/>
    </source>
</evidence>
<evidence type="ECO:0000256" key="1">
    <source>
        <dbReference type="ARBA" id="ARBA00004651"/>
    </source>
</evidence>
<dbReference type="InterPro" id="IPR007140">
    <property type="entry name" value="DUF350"/>
</dbReference>
<evidence type="ECO:0000256" key="2">
    <source>
        <dbReference type="ARBA" id="ARBA00005779"/>
    </source>
</evidence>
<keyword evidence="3" id="KW-1003">Cell membrane</keyword>
<feature type="transmembrane region" description="Helical" evidence="7">
    <location>
        <begin position="48"/>
        <end position="68"/>
    </location>
</feature>
<organism evidence="8 9">
    <name type="scientific">Stella humosa</name>
    <dbReference type="NCBI Taxonomy" id="94"/>
    <lineage>
        <taxon>Bacteria</taxon>
        <taxon>Pseudomonadati</taxon>
        <taxon>Pseudomonadota</taxon>
        <taxon>Alphaproteobacteria</taxon>
        <taxon>Rhodospirillales</taxon>
        <taxon>Stellaceae</taxon>
        <taxon>Stella</taxon>
    </lineage>
</organism>
<evidence type="ECO:0000256" key="5">
    <source>
        <dbReference type="ARBA" id="ARBA00022989"/>
    </source>
</evidence>
<dbReference type="Proteomes" id="UP000278222">
    <property type="component" value="Unassembled WGS sequence"/>
</dbReference>
<proteinExistence type="inferred from homology"/>
<evidence type="ECO:0000256" key="6">
    <source>
        <dbReference type="ARBA" id="ARBA00023136"/>
    </source>
</evidence>
<evidence type="ECO:0000256" key="4">
    <source>
        <dbReference type="ARBA" id="ARBA00022692"/>
    </source>
</evidence>
<reference evidence="8 9" key="1">
    <citation type="submission" date="2018-11" db="EMBL/GenBank/DDBJ databases">
        <title>Genomic Encyclopedia of Type Strains, Phase IV (KMG-IV): sequencing the most valuable type-strain genomes for metagenomic binning, comparative biology and taxonomic classification.</title>
        <authorList>
            <person name="Goeker M."/>
        </authorList>
    </citation>
    <scope>NUCLEOTIDE SEQUENCE [LARGE SCALE GENOMIC DNA]</scope>
    <source>
        <strain evidence="8 9">DSM 5900</strain>
    </source>
</reference>
<dbReference type="EMBL" id="RJKX01000014">
    <property type="protein sequence ID" value="ROP91047.1"/>
    <property type="molecule type" value="Genomic_DNA"/>
</dbReference>
<dbReference type="GO" id="GO:0005886">
    <property type="term" value="C:plasma membrane"/>
    <property type="evidence" value="ECO:0007669"/>
    <property type="project" value="UniProtKB-SubCell"/>
</dbReference>
<comment type="subcellular location">
    <subcellularLocation>
        <location evidence="1">Cell membrane</location>
        <topology evidence="1">Multi-pass membrane protein</topology>
    </subcellularLocation>
</comment>
<keyword evidence="6 7" id="KW-0472">Membrane</keyword>
<evidence type="ECO:0000256" key="7">
    <source>
        <dbReference type="SAM" id="Phobius"/>
    </source>
</evidence>
<evidence type="ECO:0000313" key="8">
    <source>
        <dbReference type="EMBL" id="ROP91047.1"/>
    </source>
</evidence>
<evidence type="ECO:0000256" key="3">
    <source>
        <dbReference type="ARBA" id="ARBA00022475"/>
    </source>
</evidence>
<keyword evidence="9" id="KW-1185">Reference proteome</keyword>
<keyword evidence="4 7" id="KW-0812">Transmembrane</keyword>
<name>A0A3N1LHN9_9PROT</name>
<comment type="caution">
    <text evidence="8">The sequence shown here is derived from an EMBL/GenBank/DDBJ whole genome shotgun (WGS) entry which is preliminary data.</text>
</comment>
<dbReference type="PANTHER" id="PTHR40043">
    <property type="entry name" value="UPF0719 INNER MEMBRANE PROTEIN YJFL"/>
    <property type="match status" value="1"/>
</dbReference>
<keyword evidence="5 7" id="KW-1133">Transmembrane helix</keyword>
<feature type="transmembrane region" description="Helical" evidence="7">
    <location>
        <begin position="15"/>
        <end position="36"/>
    </location>
</feature>
<dbReference type="PANTHER" id="PTHR40043:SF1">
    <property type="entry name" value="UPF0719 INNER MEMBRANE PROTEIN YJFL"/>
    <property type="match status" value="1"/>
</dbReference>
<comment type="similarity">
    <text evidence="2">Belongs to the UPF0719 family.</text>
</comment>
<gene>
    <name evidence="8" type="ORF">EDC65_2907</name>
</gene>
<sequence length="137" mass="14457">MLVMKTNYLETLPNFLAYFGSSVALTALFLFLYTLVTPHREWALIRTGNNAAAISLSGAAIGFAIPFASVIIQSQNLIDMAIWALVVLVVQIGAYLVARVLKPGLSAKIEAGDTAHGTVLAAIAVTAGILNAACMTY</sequence>